<evidence type="ECO:0000256" key="5">
    <source>
        <dbReference type="ARBA" id="ARBA00022679"/>
    </source>
</evidence>
<evidence type="ECO:0000256" key="6">
    <source>
        <dbReference type="ARBA" id="ARBA00022692"/>
    </source>
</evidence>
<dbReference type="AlphaFoldDB" id="A0AA88UNR6"/>
<organism evidence="14 15">
    <name type="scientific">Escallonia rubra</name>
    <dbReference type="NCBI Taxonomy" id="112253"/>
    <lineage>
        <taxon>Eukaryota</taxon>
        <taxon>Viridiplantae</taxon>
        <taxon>Streptophyta</taxon>
        <taxon>Embryophyta</taxon>
        <taxon>Tracheophyta</taxon>
        <taxon>Spermatophyta</taxon>
        <taxon>Magnoliopsida</taxon>
        <taxon>eudicotyledons</taxon>
        <taxon>Gunneridae</taxon>
        <taxon>Pentapetalae</taxon>
        <taxon>asterids</taxon>
        <taxon>campanulids</taxon>
        <taxon>Escalloniales</taxon>
        <taxon>Escalloniaceae</taxon>
        <taxon>Escallonia</taxon>
    </lineage>
</organism>
<proteinExistence type="inferred from homology"/>
<sequence>MKDPKNRSQIHRPITELAWLALFATCTKLLLVPAYRSTDFEVHRHWLALTYTLPLPQWYSDETSPWTLDYPPFFAHSEHLSHSVVLHGCTVEDEAIVGTGATLMDGVFVEKHAMIAAGALFIEFQLTVSVAALVINVVAAISSGDVSLNTVQLLWVNLIMDTLGALSFATEPPTDHLMHKTHLECDAHDLEPCLPANKPSIILFIDRSSDSSVTRKIARKLLMLLGN</sequence>
<evidence type="ECO:0000256" key="4">
    <source>
        <dbReference type="ARBA" id="ARBA00022676"/>
    </source>
</evidence>
<dbReference type="SUPFAM" id="SSF81665">
    <property type="entry name" value="Calcium ATPase, transmembrane domain M"/>
    <property type="match status" value="1"/>
</dbReference>
<dbReference type="PANTHER" id="PTHR24093">
    <property type="entry name" value="CATION TRANSPORTING ATPASE"/>
    <property type="match status" value="1"/>
</dbReference>
<dbReference type="Pfam" id="PF03155">
    <property type="entry name" value="Alg6_Alg8"/>
    <property type="match status" value="1"/>
</dbReference>
<evidence type="ECO:0000256" key="11">
    <source>
        <dbReference type="ARBA" id="ARBA00023136"/>
    </source>
</evidence>
<keyword evidence="11 12" id="KW-0472">Membrane</keyword>
<keyword evidence="6 12" id="KW-0812">Transmembrane</keyword>
<keyword evidence="4" id="KW-0328">Glycosyltransferase</keyword>
<evidence type="ECO:0000256" key="1">
    <source>
        <dbReference type="ARBA" id="ARBA00004477"/>
    </source>
</evidence>
<comment type="similarity">
    <text evidence="3">Belongs to the ALG6/ALG8 glucosyltransferase family.</text>
</comment>
<dbReference type="GO" id="GO:0046872">
    <property type="term" value="F:metal ion binding"/>
    <property type="evidence" value="ECO:0007669"/>
    <property type="project" value="UniProtKB-KW"/>
</dbReference>
<evidence type="ECO:0000259" key="13">
    <source>
        <dbReference type="Pfam" id="PF00689"/>
    </source>
</evidence>
<dbReference type="Gene3D" id="2.160.10.10">
    <property type="entry name" value="Hexapeptide repeat proteins"/>
    <property type="match status" value="1"/>
</dbReference>
<keyword evidence="10 12" id="KW-1133">Transmembrane helix</keyword>
<comment type="subcellular location">
    <subcellularLocation>
        <location evidence="1">Endoplasmic reticulum membrane</location>
        <topology evidence="1">Multi-pass membrane protein</topology>
    </subcellularLocation>
</comment>
<dbReference type="GO" id="GO:0016758">
    <property type="term" value="F:hexosyltransferase activity"/>
    <property type="evidence" value="ECO:0007669"/>
    <property type="project" value="InterPro"/>
</dbReference>
<keyword evidence="7" id="KW-0479">Metal-binding</keyword>
<feature type="domain" description="Cation-transporting P-type ATPase C-terminal" evidence="13">
    <location>
        <begin position="148"/>
        <end position="180"/>
    </location>
</feature>
<evidence type="ECO:0000256" key="7">
    <source>
        <dbReference type="ARBA" id="ARBA00022723"/>
    </source>
</evidence>
<evidence type="ECO:0000313" key="15">
    <source>
        <dbReference type="Proteomes" id="UP001187471"/>
    </source>
</evidence>
<comment type="pathway">
    <text evidence="2">Protein modification; protein glycosylation.</text>
</comment>
<dbReference type="EMBL" id="JAVXUO010000453">
    <property type="protein sequence ID" value="KAK2991904.1"/>
    <property type="molecule type" value="Genomic_DNA"/>
</dbReference>
<dbReference type="Proteomes" id="UP001187471">
    <property type="component" value="Unassembled WGS sequence"/>
</dbReference>
<name>A0AA88UNR6_9ASTE</name>
<dbReference type="InterPro" id="IPR004856">
    <property type="entry name" value="Glyco_trans_ALG6/ALG8"/>
</dbReference>
<evidence type="ECO:0000256" key="8">
    <source>
        <dbReference type="ARBA" id="ARBA00022824"/>
    </source>
</evidence>
<feature type="transmembrane region" description="Helical" evidence="12">
    <location>
        <begin position="113"/>
        <end position="141"/>
    </location>
</feature>
<reference evidence="14" key="1">
    <citation type="submission" date="2022-12" db="EMBL/GenBank/DDBJ databases">
        <title>Draft genome assemblies for two species of Escallonia (Escalloniales).</title>
        <authorList>
            <person name="Chanderbali A."/>
            <person name="Dervinis C."/>
            <person name="Anghel I."/>
            <person name="Soltis D."/>
            <person name="Soltis P."/>
            <person name="Zapata F."/>
        </authorList>
    </citation>
    <scope>NUCLEOTIDE SEQUENCE</scope>
    <source>
        <strain evidence="14">UCBG92.1500</strain>
        <tissue evidence="14">Leaf</tissue>
    </source>
</reference>
<dbReference type="GO" id="GO:0005388">
    <property type="term" value="F:P-type calcium transporter activity"/>
    <property type="evidence" value="ECO:0007669"/>
    <property type="project" value="TreeGrafter"/>
</dbReference>
<dbReference type="Pfam" id="PF00689">
    <property type="entry name" value="Cation_ATPase_C"/>
    <property type="match status" value="1"/>
</dbReference>
<keyword evidence="15" id="KW-1185">Reference proteome</keyword>
<evidence type="ECO:0000256" key="3">
    <source>
        <dbReference type="ARBA" id="ARBA00008715"/>
    </source>
</evidence>
<evidence type="ECO:0000256" key="9">
    <source>
        <dbReference type="ARBA" id="ARBA00022842"/>
    </source>
</evidence>
<dbReference type="InterPro" id="IPR023298">
    <property type="entry name" value="ATPase_P-typ_TM_dom_sf"/>
</dbReference>
<keyword evidence="9" id="KW-0460">Magnesium</keyword>
<dbReference type="InterPro" id="IPR011004">
    <property type="entry name" value="Trimer_LpxA-like_sf"/>
</dbReference>
<evidence type="ECO:0000313" key="14">
    <source>
        <dbReference type="EMBL" id="KAK2991904.1"/>
    </source>
</evidence>
<evidence type="ECO:0000256" key="2">
    <source>
        <dbReference type="ARBA" id="ARBA00004922"/>
    </source>
</evidence>
<dbReference type="Gene3D" id="1.20.1110.10">
    <property type="entry name" value="Calcium-transporting ATPase, transmembrane domain"/>
    <property type="match status" value="1"/>
</dbReference>
<comment type="caution">
    <text evidence="14">The sequence shown here is derived from an EMBL/GenBank/DDBJ whole genome shotgun (WGS) entry which is preliminary data.</text>
</comment>
<keyword evidence="5" id="KW-0808">Transferase</keyword>
<dbReference type="SUPFAM" id="SSF51161">
    <property type="entry name" value="Trimeric LpxA-like enzymes"/>
    <property type="match status" value="1"/>
</dbReference>
<keyword evidence="8" id="KW-0256">Endoplasmic reticulum</keyword>
<protein>
    <recommendedName>
        <fullName evidence="13">Cation-transporting P-type ATPase C-terminal domain-containing protein</fullName>
    </recommendedName>
</protein>
<evidence type="ECO:0000256" key="12">
    <source>
        <dbReference type="SAM" id="Phobius"/>
    </source>
</evidence>
<dbReference type="PANTHER" id="PTHR24093:SF520">
    <property type="entry name" value="CALCIUM-TRANSPORTING ATPASE 9, PLASMA MEMBRANE-TYPE"/>
    <property type="match status" value="1"/>
</dbReference>
<accession>A0AA88UNR6</accession>
<dbReference type="GO" id="GO:0005886">
    <property type="term" value="C:plasma membrane"/>
    <property type="evidence" value="ECO:0007669"/>
    <property type="project" value="TreeGrafter"/>
</dbReference>
<evidence type="ECO:0000256" key="10">
    <source>
        <dbReference type="ARBA" id="ARBA00022989"/>
    </source>
</evidence>
<dbReference type="GO" id="GO:0005789">
    <property type="term" value="C:endoplasmic reticulum membrane"/>
    <property type="evidence" value="ECO:0007669"/>
    <property type="project" value="UniProtKB-SubCell"/>
</dbReference>
<gene>
    <name evidence="14" type="ORF">RJ640_014100</name>
</gene>
<dbReference type="InterPro" id="IPR006068">
    <property type="entry name" value="ATPase_P-typ_cation-transptr_C"/>
</dbReference>